<dbReference type="EC" id="2.7.13.3" evidence="3"/>
<protein>
    <recommendedName>
        <fullName evidence="3">histidine kinase</fullName>
        <ecNumber evidence="3">2.7.13.3</ecNumber>
    </recommendedName>
</protein>
<dbReference type="GO" id="GO:0005886">
    <property type="term" value="C:plasma membrane"/>
    <property type="evidence" value="ECO:0007669"/>
    <property type="project" value="TreeGrafter"/>
</dbReference>
<evidence type="ECO:0000259" key="10">
    <source>
        <dbReference type="PROSITE" id="PS50109"/>
    </source>
</evidence>
<dbReference type="SUPFAM" id="SSF55874">
    <property type="entry name" value="ATPase domain of HSP90 chaperone/DNA topoisomerase II/histidine kinase"/>
    <property type="match status" value="1"/>
</dbReference>
<keyword evidence="8 9" id="KW-0472">Membrane</keyword>
<dbReference type="Proteomes" id="UP000199662">
    <property type="component" value="Unassembled WGS sequence"/>
</dbReference>
<keyword evidence="5" id="KW-0808">Transferase</keyword>
<feature type="transmembrane region" description="Helical" evidence="9">
    <location>
        <begin position="163"/>
        <end position="185"/>
    </location>
</feature>
<keyword evidence="6 11" id="KW-0418">Kinase</keyword>
<dbReference type="STRING" id="84035.SAMN05660742_104155"/>
<evidence type="ECO:0000256" key="5">
    <source>
        <dbReference type="ARBA" id="ARBA00022679"/>
    </source>
</evidence>
<dbReference type="PRINTS" id="PR00344">
    <property type="entry name" value="BCTRLSENSOR"/>
</dbReference>
<dbReference type="GO" id="GO:0016036">
    <property type="term" value="P:cellular response to phosphate starvation"/>
    <property type="evidence" value="ECO:0007669"/>
    <property type="project" value="TreeGrafter"/>
</dbReference>
<evidence type="ECO:0000313" key="12">
    <source>
        <dbReference type="Proteomes" id="UP000199662"/>
    </source>
</evidence>
<dbReference type="InterPro" id="IPR036097">
    <property type="entry name" value="HisK_dim/P_sf"/>
</dbReference>
<dbReference type="FunFam" id="1.10.287.130:FF:000001">
    <property type="entry name" value="Two-component sensor histidine kinase"/>
    <property type="match status" value="1"/>
</dbReference>
<name>A0A1H6WUX5_9FIRM</name>
<dbReference type="PANTHER" id="PTHR45453:SF1">
    <property type="entry name" value="PHOSPHATE REGULON SENSOR PROTEIN PHOR"/>
    <property type="match status" value="1"/>
</dbReference>
<dbReference type="GO" id="GO:0000155">
    <property type="term" value="F:phosphorelay sensor kinase activity"/>
    <property type="evidence" value="ECO:0007669"/>
    <property type="project" value="InterPro"/>
</dbReference>
<dbReference type="Pfam" id="PF02518">
    <property type="entry name" value="HATPase_c"/>
    <property type="match status" value="1"/>
</dbReference>
<dbReference type="SUPFAM" id="SSF47384">
    <property type="entry name" value="Homodimeric domain of signal transducing histidine kinase"/>
    <property type="match status" value="1"/>
</dbReference>
<accession>A0A1H6WUX5</accession>
<organism evidence="11 12">
    <name type="scientific">Propionispira arboris</name>
    <dbReference type="NCBI Taxonomy" id="84035"/>
    <lineage>
        <taxon>Bacteria</taxon>
        <taxon>Bacillati</taxon>
        <taxon>Bacillota</taxon>
        <taxon>Negativicutes</taxon>
        <taxon>Selenomonadales</taxon>
        <taxon>Selenomonadaceae</taxon>
        <taxon>Propionispira</taxon>
    </lineage>
</organism>
<dbReference type="Pfam" id="PF00512">
    <property type="entry name" value="HisKA"/>
    <property type="match status" value="1"/>
</dbReference>
<dbReference type="InterPro" id="IPR004358">
    <property type="entry name" value="Sig_transdc_His_kin-like_C"/>
</dbReference>
<comment type="catalytic activity">
    <reaction evidence="1">
        <text>ATP + protein L-histidine = ADP + protein N-phospho-L-histidine.</text>
        <dbReference type="EC" id="2.7.13.3"/>
    </reaction>
</comment>
<evidence type="ECO:0000256" key="9">
    <source>
        <dbReference type="SAM" id="Phobius"/>
    </source>
</evidence>
<dbReference type="RefSeq" id="WP_091829974.1">
    <property type="nucleotide sequence ID" value="NZ_FNZK01000004.1"/>
</dbReference>
<dbReference type="InterPro" id="IPR050351">
    <property type="entry name" value="BphY/WalK/GraS-like"/>
</dbReference>
<dbReference type="InterPro" id="IPR003594">
    <property type="entry name" value="HATPase_dom"/>
</dbReference>
<dbReference type="CDD" id="cd00082">
    <property type="entry name" value="HisKA"/>
    <property type="match status" value="1"/>
</dbReference>
<dbReference type="InterPro" id="IPR036890">
    <property type="entry name" value="HATPase_C_sf"/>
</dbReference>
<evidence type="ECO:0000256" key="8">
    <source>
        <dbReference type="ARBA" id="ARBA00023136"/>
    </source>
</evidence>
<dbReference type="AlphaFoldDB" id="A0A1H6WUX5"/>
<dbReference type="PROSITE" id="PS50109">
    <property type="entry name" value="HIS_KIN"/>
    <property type="match status" value="1"/>
</dbReference>
<keyword evidence="9" id="KW-0812">Transmembrane</keyword>
<dbReference type="InterPro" id="IPR003661">
    <property type="entry name" value="HisK_dim/P_dom"/>
</dbReference>
<dbReference type="InterPro" id="IPR005467">
    <property type="entry name" value="His_kinase_dom"/>
</dbReference>
<dbReference type="GO" id="GO:0004721">
    <property type="term" value="F:phosphoprotein phosphatase activity"/>
    <property type="evidence" value="ECO:0007669"/>
    <property type="project" value="TreeGrafter"/>
</dbReference>
<keyword evidence="4" id="KW-0597">Phosphoprotein</keyword>
<dbReference type="Gene3D" id="1.10.287.130">
    <property type="match status" value="1"/>
</dbReference>
<dbReference type="SMART" id="SM00388">
    <property type="entry name" value="HisKA"/>
    <property type="match status" value="1"/>
</dbReference>
<dbReference type="PANTHER" id="PTHR45453">
    <property type="entry name" value="PHOSPHATE REGULON SENSOR PROTEIN PHOR"/>
    <property type="match status" value="1"/>
</dbReference>
<evidence type="ECO:0000256" key="4">
    <source>
        <dbReference type="ARBA" id="ARBA00022553"/>
    </source>
</evidence>
<keyword evidence="9" id="KW-1133">Transmembrane helix</keyword>
<evidence type="ECO:0000256" key="2">
    <source>
        <dbReference type="ARBA" id="ARBA00004370"/>
    </source>
</evidence>
<evidence type="ECO:0000256" key="1">
    <source>
        <dbReference type="ARBA" id="ARBA00000085"/>
    </source>
</evidence>
<gene>
    <name evidence="11" type="ORF">SAMN05660742_104155</name>
</gene>
<dbReference type="SMART" id="SM00387">
    <property type="entry name" value="HATPase_c"/>
    <property type="match status" value="1"/>
</dbReference>
<feature type="transmembrane region" description="Helical" evidence="9">
    <location>
        <begin position="12"/>
        <end position="34"/>
    </location>
</feature>
<sequence>MFRQLHIKMTLINAAVTIFLFIILISGVCILLEFNSQSTTDYTLTKITKNVTQNNMVDLPPRNMRDNDSEEKRPSIFPMPHPSFFFIKTDAIGIIVHKSSDITVDNDTLSKLVQATVKSTKLRDDIEFATIPFSYLKTPLSNGGFLIVFDDQSEERTIFHTTVSYLILAGLFCTLLSFLASFFMAKHVIKPIQYATTQQKKFVANASHELRTPITIMQTNLDIMKGAPPGDTLDNNRKWLNNLQGETTRMTELINSLLFLARADANQQLLEKEYFSLDTVVESAVTAFELLAAEKEITLETKVHGQAITGLGDPARIKQVLTILIDNALRHTPPNGKITTNCYNTVDTSVINVIDTGEGIAEEDIAKIFDRFYQADSSRQRGGAGLGLSMAKWIIKRHKGTLKVFSKLGEGTTFTIKLPRNAI</sequence>
<evidence type="ECO:0000313" key="11">
    <source>
        <dbReference type="EMBL" id="SEJ20679.1"/>
    </source>
</evidence>
<keyword evidence="7" id="KW-0902">Two-component regulatory system</keyword>
<dbReference type="Gene3D" id="3.30.565.10">
    <property type="entry name" value="Histidine kinase-like ATPase, C-terminal domain"/>
    <property type="match status" value="1"/>
</dbReference>
<comment type="subcellular location">
    <subcellularLocation>
        <location evidence="2">Membrane</location>
    </subcellularLocation>
</comment>
<dbReference type="EMBL" id="FNZK01000004">
    <property type="protein sequence ID" value="SEJ20679.1"/>
    <property type="molecule type" value="Genomic_DNA"/>
</dbReference>
<evidence type="ECO:0000256" key="7">
    <source>
        <dbReference type="ARBA" id="ARBA00023012"/>
    </source>
</evidence>
<reference evidence="12" key="1">
    <citation type="submission" date="2016-10" db="EMBL/GenBank/DDBJ databases">
        <authorList>
            <person name="Varghese N."/>
            <person name="Submissions S."/>
        </authorList>
    </citation>
    <scope>NUCLEOTIDE SEQUENCE [LARGE SCALE GENOMIC DNA]</scope>
    <source>
        <strain evidence="12">DSM 2179</strain>
    </source>
</reference>
<evidence type="ECO:0000256" key="6">
    <source>
        <dbReference type="ARBA" id="ARBA00022777"/>
    </source>
</evidence>
<dbReference type="FunFam" id="3.30.565.10:FF:000006">
    <property type="entry name" value="Sensor histidine kinase WalK"/>
    <property type="match status" value="1"/>
</dbReference>
<dbReference type="CDD" id="cd00075">
    <property type="entry name" value="HATPase"/>
    <property type="match status" value="1"/>
</dbReference>
<evidence type="ECO:0000256" key="3">
    <source>
        <dbReference type="ARBA" id="ARBA00012438"/>
    </source>
</evidence>
<keyword evidence="12" id="KW-1185">Reference proteome</keyword>
<proteinExistence type="predicted"/>
<feature type="domain" description="Histidine kinase" evidence="10">
    <location>
        <begin position="205"/>
        <end position="422"/>
    </location>
</feature>